<dbReference type="GO" id="GO:0051537">
    <property type="term" value="F:2 iron, 2 sulfur cluster binding"/>
    <property type="evidence" value="ECO:0007669"/>
    <property type="project" value="UniProtKB-KW"/>
</dbReference>
<dbReference type="AlphaFoldDB" id="A0A1H8D7L0"/>
<organism evidence="6 7">
    <name type="scientific">Mesobacillus persicus</name>
    <dbReference type="NCBI Taxonomy" id="930146"/>
    <lineage>
        <taxon>Bacteria</taxon>
        <taxon>Bacillati</taxon>
        <taxon>Bacillota</taxon>
        <taxon>Bacilli</taxon>
        <taxon>Bacillales</taxon>
        <taxon>Bacillaceae</taxon>
        <taxon>Mesobacillus</taxon>
    </lineage>
</organism>
<keyword evidence="6" id="KW-0560">Oxidoreductase</keyword>
<accession>A0A1H8D7L0</accession>
<keyword evidence="7" id="KW-1185">Reference proteome</keyword>
<protein>
    <submittedName>
        <fullName evidence="6">Ferredoxin subunit of nitrite reductase or a ring-hydroxylating dioxygenase</fullName>
    </submittedName>
</protein>
<evidence type="ECO:0000256" key="3">
    <source>
        <dbReference type="ARBA" id="ARBA00023004"/>
    </source>
</evidence>
<evidence type="ECO:0000313" key="6">
    <source>
        <dbReference type="EMBL" id="SEN03239.1"/>
    </source>
</evidence>
<evidence type="ECO:0000259" key="5">
    <source>
        <dbReference type="PROSITE" id="PS51296"/>
    </source>
</evidence>
<evidence type="ECO:0000256" key="2">
    <source>
        <dbReference type="ARBA" id="ARBA00022723"/>
    </source>
</evidence>
<keyword evidence="1" id="KW-0001">2Fe-2S</keyword>
<dbReference type="STRING" id="930146.SAMN05192533_108110"/>
<keyword evidence="6" id="KW-0223">Dioxygenase</keyword>
<dbReference type="GO" id="GO:0016705">
    <property type="term" value="F:oxidoreductase activity, acting on paired donors, with incorporation or reduction of molecular oxygen"/>
    <property type="evidence" value="ECO:0007669"/>
    <property type="project" value="UniProtKB-ARBA"/>
</dbReference>
<dbReference type="GO" id="GO:0051213">
    <property type="term" value="F:dioxygenase activity"/>
    <property type="evidence" value="ECO:0007669"/>
    <property type="project" value="UniProtKB-KW"/>
</dbReference>
<dbReference type="OrthoDB" id="9795104at2"/>
<dbReference type="PANTHER" id="PTHR21496">
    <property type="entry name" value="FERREDOXIN-RELATED"/>
    <property type="match status" value="1"/>
</dbReference>
<dbReference type="Proteomes" id="UP000198553">
    <property type="component" value="Unassembled WGS sequence"/>
</dbReference>
<keyword evidence="4" id="KW-0411">Iron-sulfur</keyword>
<dbReference type="RefSeq" id="WP_090745931.1">
    <property type="nucleotide sequence ID" value="NZ_FOBW01000008.1"/>
</dbReference>
<dbReference type="PANTHER" id="PTHR21496:SF23">
    <property type="entry name" value="3-PHENYLPROPIONATE_CINNAMIC ACID DIOXYGENASE FERREDOXIN SUBUNIT"/>
    <property type="match status" value="1"/>
</dbReference>
<proteinExistence type="predicted"/>
<dbReference type="EMBL" id="FOBW01000008">
    <property type="protein sequence ID" value="SEN03239.1"/>
    <property type="molecule type" value="Genomic_DNA"/>
</dbReference>
<dbReference type="InterPro" id="IPR036922">
    <property type="entry name" value="Rieske_2Fe-2S_sf"/>
</dbReference>
<sequence>MKYSVCETKELKTGKMKAVTIERKSIVVIRSQNGKLYALRNVCPHKGPALSDGSLEGTCTGSEPGEYTLEKMGEILKCPWHNWEFDIKTGCSLFDPENVRVKTYSVTEEEGTVYVQVK</sequence>
<gene>
    <name evidence="6" type="ORF">SAMN05192533_108110</name>
</gene>
<keyword evidence="3" id="KW-0408">Iron</keyword>
<dbReference type="GO" id="GO:0004497">
    <property type="term" value="F:monooxygenase activity"/>
    <property type="evidence" value="ECO:0007669"/>
    <property type="project" value="UniProtKB-ARBA"/>
</dbReference>
<evidence type="ECO:0000313" key="7">
    <source>
        <dbReference type="Proteomes" id="UP000198553"/>
    </source>
</evidence>
<evidence type="ECO:0000256" key="1">
    <source>
        <dbReference type="ARBA" id="ARBA00022714"/>
    </source>
</evidence>
<dbReference type="Gene3D" id="2.102.10.10">
    <property type="entry name" value="Rieske [2Fe-2S] iron-sulphur domain"/>
    <property type="match status" value="1"/>
</dbReference>
<dbReference type="Pfam" id="PF00355">
    <property type="entry name" value="Rieske"/>
    <property type="match status" value="1"/>
</dbReference>
<evidence type="ECO:0000256" key="4">
    <source>
        <dbReference type="ARBA" id="ARBA00023014"/>
    </source>
</evidence>
<dbReference type="CDD" id="cd03467">
    <property type="entry name" value="Rieske"/>
    <property type="match status" value="1"/>
</dbReference>
<feature type="domain" description="Rieske" evidence="5">
    <location>
        <begin position="3"/>
        <end position="115"/>
    </location>
</feature>
<dbReference type="GO" id="GO:0046872">
    <property type="term" value="F:metal ion binding"/>
    <property type="evidence" value="ECO:0007669"/>
    <property type="project" value="UniProtKB-KW"/>
</dbReference>
<dbReference type="SUPFAM" id="SSF50022">
    <property type="entry name" value="ISP domain"/>
    <property type="match status" value="1"/>
</dbReference>
<keyword evidence="2" id="KW-0479">Metal-binding</keyword>
<name>A0A1H8D7L0_9BACI</name>
<dbReference type="PROSITE" id="PS51296">
    <property type="entry name" value="RIESKE"/>
    <property type="match status" value="1"/>
</dbReference>
<reference evidence="7" key="1">
    <citation type="submission" date="2016-10" db="EMBL/GenBank/DDBJ databases">
        <authorList>
            <person name="Varghese N."/>
            <person name="Submissions S."/>
        </authorList>
    </citation>
    <scope>NUCLEOTIDE SEQUENCE [LARGE SCALE GENOMIC DNA]</scope>
    <source>
        <strain evidence="7">B48,IBRC-M 10115,DSM 25386,CECT 8001</strain>
    </source>
</reference>
<dbReference type="InterPro" id="IPR017941">
    <property type="entry name" value="Rieske_2Fe-2S"/>
</dbReference>